<evidence type="ECO:0000313" key="5">
    <source>
        <dbReference type="Proteomes" id="UP000284057"/>
    </source>
</evidence>
<dbReference type="SMART" id="SM00062">
    <property type="entry name" value="PBPb"/>
    <property type="match status" value="1"/>
</dbReference>
<accession>A0A418KJG8</accession>
<dbReference type="SUPFAM" id="SSF53850">
    <property type="entry name" value="Periplasmic binding protein-like II"/>
    <property type="match status" value="1"/>
</dbReference>
<evidence type="ECO:0000259" key="3">
    <source>
        <dbReference type="SMART" id="SM00062"/>
    </source>
</evidence>
<evidence type="ECO:0000256" key="1">
    <source>
        <dbReference type="ARBA" id="ARBA00022729"/>
    </source>
</evidence>
<sequence length="295" mass="30927">MSRRHTMAGLSRLAAAAAVTTMLLAACGGDDEGGTTATGGAGTQAADLGLVQNGTLTVCSDVPYPPFEIESPDAPSGYSGFDMDLMQAIADGLGLRMTVQDVGFDPLQSGAVLAAGQCDLGASAMTITDERKQHLDFSMPYYDSLQSLLVPADSGITSIDDLVGKTVGVQQGTTGEIYAKEHLPKGANPPQAFPSDGELWPALQAGNIAAILQDLPVNLEHARSDPAYEVVEQYETDEQYGFAFAKGEKTALLNAVNEQLQALRDDGTYDEIYARYFAMDSTGTESPTGPSPSTS</sequence>
<dbReference type="PROSITE" id="PS51257">
    <property type="entry name" value="PROKAR_LIPOPROTEIN"/>
    <property type="match status" value="1"/>
</dbReference>
<feature type="chain" id="PRO_5019428990" evidence="2">
    <location>
        <begin position="26"/>
        <end position="295"/>
    </location>
</feature>
<gene>
    <name evidence="4" type="ORF">DY240_24480</name>
</gene>
<dbReference type="RefSeq" id="WP_119662332.1">
    <property type="nucleotide sequence ID" value="NZ_QUAL01000340.1"/>
</dbReference>
<dbReference type="OrthoDB" id="8454826at2"/>
<name>A0A418KJG8_9ACTN</name>
<feature type="signal peptide" evidence="2">
    <location>
        <begin position="1"/>
        <end position="25"/>
    </location>
</feature>
<dbReference type="PANTHER" id="PTHR35936">
    <property type="entry name" value="MEMBRANE-BOUND LYTIC MUREIN TRANSGLYCOSYLASE F"/>
    <property type="match status" value="1"/>
</dbReference>
<dbReference type="AlphaFoldDB" id="A0A418KJG8"/>
<dbReference type="PANTHER" id="PTHR35936:SF17">
    <property type="entry name" value="ARGININE-BINDING EXTRACELLULAR PROTEIN ARTP"/>
    <property type="match status" value="1"/>
</dbReference>
<keyword evidence="1 2" id="KW-0732">Signal</keyword>
<dbReference type="EMBL" id="QUAL01000340">
    <property type="protein sequence ID" value="RIQ14511.1"/>
    <property type="molecule type" value="Genomic_DNA"/>
</dbReference>
<keyword evidence="5" id="KW-1185">Reference proteome</keyword>
<protein>
    <submittedName>
        <fullName evidence="4">Basic amino acid ABC transporter substrate-binding protein</fullName>
    </submittedName>
</protein>
<evidence type="ECO:0000256" key="2">
    <source>
        <dbReference type="SAM" id="SignalP"/>
    </source>
</evidence>
<dbReference type="Pfam" id="PF00497">
    <property type="entry name" value="SBP_bac_3"/>
    <property type="match status" value="1"/>
</dbReference>
<comment type="caution">
    <text evidence="4">The sequence shown here is derived from an EMBL/GenBank/DDBJ whole genome shotgun (WGS) entry which is preliminary data.</text>
</comment>
<dbReference type="CDD" id="cd13624">
    <property type="entry name" value="PBP2_Arg_Lys_His"/>
    <property type="match status" value="1"/>
</dbReference>
<proteinExistence type="predicted"/>
<dbReference type="Gene3D" id="3.40.190.10">
    <property type="entry name" value="Periplasmic binding protein-like II"/>
    <property type="match status" value="2"/>
</dbReference>
<dbReference type="Proteomes" id="UP000284057">
    <property type="component" value="Unassembled WGS sequence"/>
</dbReference>
<dbReference type="InterPro" id="IPR001638">
    <property type="entry name" value="Solute-binding_3/MltF_N"/>
</dbReference>
<feature type="domain" description="Solute-binding protein family 3/N-terminal" evidence="3">
    <location>
        <begin position="55"/>
        <end position="280"/>
    </location>
</feature>
<reference evidence="4 5" key="1">
    <citation type="submission" date="2018-09" db="EMBL/GenBank/DDBJ databases">
        <title>Isolation, diversity and antifungal activity of actinobacteria from wheat.</title>
        <authorList>
            <person name="Han C."/>
        </authorList>
    </citation>
    <scope>NUCLEOTIDE SEQUENCE [LARGE SCALE GENOMIC DNA]</scope>
    <source>
        <strain evidence="4 5">NEAU-YY265</strain>
    </source>
</reference>
<evidence type="ECO:0000313" key="4">
    <source>
        <dbReference type="EMBL" id="RIQ14511.1"/>
    </source>
</evidence>
<organism evidence="4 5">
    <name type="scientific">Jiangella rhizosphaerae</name>
    <dbReference type="NCBI Taxonomy" id="2293569"/>
    <lineage>
        <taxon>Bacteria</taxon>
        <taxon>Bacillati</taxon>
        <taxon>Actinomycetota</taxon>
        <taxon>Actinomycetes</taxon>
        <taxon>Jiangellales</taxon>
        <taxon>Jiangellaceae</taxon>
        <taxon>Jiangella</taxon>
    </lineage>
</organism>